<keyword evidence="5" id="KW-1185">Reference proteome</keyword>
<organism evidence="4 5">
    <name type="scientific">Agromyces terreus</name>
    <dbReference type="NCBI Taxonomy" id="424795"/>
    <lineage>
        <taxon>Bacteria</taxon>
        <taxon>Bacillati</taxon>
        <taxon>Actinomycetota</taxon>
        <taxon>Actinomycetes</taxon>
        <taxon>Micrococcales</taxon>
        <taxon>Microbacteriaceae</taxon>
        <taxon>Agromyces</taxon>
    </lineage>
</organism>
<dbReference type="Pfam" id="PF16565">
    <property type="entry name" value="MIT_C"/>
    <property type="match status" value="1"/>
</dbReference>
<dbReference type="EC" id="3.4.21.53" evidence="4"/>
<dbReference type="Gene3D" id="3.30.870.30">
    <property type="entry name" value="MITD, C-terminal phospholipase D-like domain"/>
    <property type="match status" value="1"/>
</dbReference>
<keyword evidence="4" id="KW-0378">Hydrolase</keyword>
<protein>
    <submittedName>
        <fullName evidence="4">ATP-dependent Lon protease</fullName>
        <ecNumber evidence="4">3.4.21.53</ecNumber>
    </submittedName>
</protein>
<evidence type="ECO:0000259" key="3">
    <source>
        <dbReference type="Pfam" id="PF20442"/>
    </source>
</evidence>
<evidence type="ECO:0000313" key="5">
    <source>
        <dbReference type="Proteomes" id="UP001139722"/>
    </source>
</evidence>
<feature type="compositionally biased region" description="Low complexity" evidence="1">
    <location>
        <begin position="525"/>
        <end position="537"/>
    </location>
</feature>
<accession>A0A9X2H514</accession>
<feature type="domain" description="MITD1 C-terminal phospholipase D-like" evidence="2">
    <location>
        <begin position="565"/>
        <end position="710"/>
    </location>
</feature>
<evidence type="ECO:0000313" key="4">
    <source>
        <dbReference type="EMBL" id="MCP2370892.1"/>
    </source>
</evidence>
<name>A0A9X2H514_9MICO</name>
<dbReference type="InterPro" id="IPR032341">
    <property type="entry name" value="MITD1_C"/>
</dbReference>
<dbReference type="RefSeq" id="WP_308206762.1">
    <property type="nucleotide sequence ID" value="NZ_BAAANU010000011.1"/>
</dbReference>
<dbReference type="GO" id="GO:0006508">
    <property type="term" value="P:proteolysis"/>
    <property type="evidence" value="ECO:0007669"/>
    <property type="project" value="UniProtKB-KW"/>
</dbReference>
<dbReference type="EMBL" id="JAMZDY010000001">
    <property type="protein sequence ID" value="MCP2370892.1"/>
    <property type="molecule type" value="Genomic_DNA"/>
</dbReference>
<proteinExistence type="predicted"/>
<feature type="region of interest" description="Disordered" evidence="1">
    <location>
        <begin position="511"/>
        <end position="537"/>
    </location>
</feature>
<dbReference type="InterPro" id="IPR038113">
    <property type="entry name" value="MITD1_C_sf"/>
</dbReference>
<dbReference type="GO" id="GO:0004252">
    <property type="term" value="F:serine-type endopeptidase activity"/>
    <property type="evidence" value="ECO:0007669"/>
    <property type="project" value="UniProtKB-EC"/>
</dbReference>
<dbReference type="Pfam" id="PF13337">
    <property type="entry name" value="BrxL_ATPase"/>
    <property type="match status" value="1"/>
</dbReference>
<evidence type="ECO:0000259" key="2">
    <source>
        <dbReference type="Pfam" id="PF16565"/>
    </source>
</evidence>
<comment type="caution">
    <text evidence="4">The sequence shown here is derived from an EMBL/GenBank/DDBJ whole genome shotgun (WGS) entry which is preliminary data.</text>
</comment>
<dbReference type="Pfam" id="PF20442">
    <property type="entry name" value="BrxL_N"/>
    <property type="match status" value="1"/>
</dbReference>
<evidence type="ECO:0000256" key="1">
    <source>
        <dbReference type="SAM" id="MobiDB-lite"/>
    </source>
</evidence>
<sequence>MSDSIDLTQVASLEEDFDPGTSSGGEPSDLDRKINEHFAGAVVRKDLVKTVKGNAIVPSYVLEYLLGQYAASDDEATIQAGIDKVRDILAQHYVHRNESELVKSKIKERGRYRVIDKVSVTLNEKDDVYQATFANLGISNVVVDSATVNAHQKLLVGGVWCLCDVEYFHTEDARVSPWILGSLKPIQMSNFDYAGYLDARAKFTTDEWIDLLIQSIGFDPDKFGRRAKLLQLVRLIPFVERNYNLVELGPKGTGKSHIYSEFSPHGMLISGGEVTVPKLFVNNANGRLGLVGYWDVVAFDEFAGKKKRTDKALVDIMKNYMANKSFSRGVETLGAEASMVFVGNTSHTVPYMLKHSDLFDELPESYHDPAYLDRLHFYIPGWEVDTIRNEMFSSGYGFVVDYIAEVLKSMRNLDYSDRYQQHFTLGSDISTRDRDGIHKTFSGLMKLLFPHEQATREEIKEILRFAIEGRKRVKDQILRIDSTMAAVNFGYDAVGGGWSTVTTLEEDEYPAHYHRGRPPAPAGEASADTAMPTTSTAASASVLAPTAAEAELFQGQRDFVENQRGISYEALLMPYLRGAAEIELHDPYIRLGHQGRNLVELLALIATAKDPADEVTVNVFTVLHDDPDYQPKQLQMLSDIVQGAAQQGVKVNMAKDPGGHDRWIRTDTGWRINLGRGLDIFQKSEGGWFDFGTSRQEFRQVRAFGITYMRDTSD</sequence>
<dbReference type="AlphaFoldDB" id="A0A9X2H514"/>
<keyword evidence="4" id="KW-0645">Protease</keyword>
<feature type="domain" description="BREX system Lon protease-like BrxL N-terminal" evidence="3">
    <location>
        <begin position="36"/>
        <end position="167"/>
    </location>
</feature>
<dbReference type="InterPro" id="IPR046838">
    <property type="entry name" value="BrxL_N"/>
</dbReference>
<dbReference type="InterPro" id="IPR014061">
    <property type="entry name" value="BrxL-like"/>
</dbReference>
<dbReference type="Proteomes" id="UP001139722">
    <property type="component" value="Unassembled WGS sequence"/>
</dbReference>
<gene>
    <name evidence="4" type="ORF">BJ978_001568</name>
</gene>
<reference evidence="4" key="1">
    <citation type="submission" date="2022-06" db="EMBL/GenBank/DDBJ databases">
        <title>Sequencing the genomes of 1000 actinobacteria strains.</title>
        <authorList>
            <person name="Klenk H.-P."/>
        </authorList>
    </citation>
    <scope>NUCLEOTIDE SEQUENCE</scope>
    <source>
        <strain evidence="4">DSM 22016</strain>
    </source>
</reference>
<dbReference type="NCBIfam" id="TIGR02688">
    <property type="entry name" value="BREX system Lon protease-like protein BrxL"/>
    <property type="match status" value="1"/>
</dbReference>